<feature type="region of interest" description="Disordered" evidence="1">
    <location>
        <begin position="19"/>
        <end position="44"/>
    </location>
</feature>
<evidence type="ECO:0000313" key="3">
    <source>
        <dbReference type="Proteomes" id="UP000006898"/>
    </source>
</evidence>
<gene>
    <name evidence="2" type="ORF">DAMO_1350</name>
</gene>
<dbReference type="EMBL" id="FP565575">
    <property type="protein sequence ID" value="CBE68410.1"/>
    <property type="molecule type" value="Genomic_DNA"/>
</dbReference>
<evidence type="ECO:0000256" key="1">
    <source>
        <dbReference type="SAM" id="MobiDB-lite"/>
    </source>
</evidence>
<organism evidence="2 3">
    <name type="scientific">Methylomirabilis oxygeniifera</name>
    <dbReference type="NCBI Taxonomy" id="671143"/>
    <lineage>
        <taxon>Bacteria</taxon>
        <taxon>Candidatus Methylomirabilota</taxon>
        <taxon>Candidatus Methylomirabilia</taxon>
        <taxon>Candidatus Methylomirabilales</taxon>
        <taxon>Candidatus Methylomirabilaceae</taxon>
        <taxon>Candidatus Methylomirabilis</taxon>
    </lineage>
</organism>
<dbReference type="KEGG" id="mox:DAMO_1350"/>
<dbReference type="AlphaFoldDB" id="D5MF81"/>
<evidence type="ECO:0000313" key="2">
    <source>
        <dbReference type="EMBL" id="CBE68410.1"/>
    </source>
</evidence>
<name>D5MF81_METO1</name>
<reference evidence="2 3" key="1">
    <citation type="journal article" date="2010" name="Nature">
        <title>Nitrite-driven anaerobic methane oxidation by oxygenic bacteria.</title>
        <authorList>
            <person name="Ettwig K.F."/>
            <person name="Butler M.K."/>
            <person name="Le Paslier D."/>
            <person name="Pelletier E."/>
            <person name="Mangenot S."/>
            <person name="Kuypers M.M.M."/>
            <person name="Schreiber F."/>
            <person name="Dutilh B.E."/>
            <person name="Zedelius J."/>
            <person name="de Beer D."/>
            <person name="Gloerich J."/>
            <person name="Wessels H.J.C.T."/>
            <person name="van Allen T."/>
            <person name="Luesken F."/>
            <person name="Wu M."/>
            <person name="van de Pas-Schoonen K.T."/>
            <person name="Op den Camp H.J.M."/>
            <person name="Janssen-Megens E.M."/>
            <person name="Francoijs K-J."/>
            <person name="Stunnenberg H."/>
            <person name="Weissenbach J."/>
            <person name="Jetten M.S.M."/>
            <person name="Strous M."/>
        </authorList>
    </citation>
    <scope>NUCLEOTIDE SEQUENCE [LARGE SCALE GENOMIC DNA]</scope>
</reference>
<sequence length="157" mass="16602">MPRFSGVAHAVSSLAGLPVAGKRQTGLSKGKKGDRRSITPNPGDGQALFVAFCGETGVETDFSRESVEASSNPSRSGGRSGRERGDCFVALAMTRQAVGLAHRTSSDACAPAGRYNKWFGCLHYHVSLSTRTRSRCGIAAAKSSESFWMVGTDRPCS</sequence>
<protein>
    <submittedName>
        <fullName evidence="2">Uncharacterized protein</fullName>
    </submittedName>
</protein>
<feature type="region of interest" description="Disordered" evidence="1">
    <location>
        <begin position="61"/>
        <end position="82"/>
    </location>
</feature>
<dbReference type="Proteomes" id="UP000006898">
    <property type="component" value="Chromosome"/>
</dbReference>
<proteinExistence type="predicted"/>
<dbReference type="HOGENOM" id="CLU_1674703_0_0_0"/>
<accession>D5MF81</accession>